<evidence type="ECO:0008006" key="4">
    <source>
        <dbReference type="Google" id="ProtNLM"/>
    </source>
</evidence>
<proteinExistence type="predicted"/>
<keyword evidence="3" id="KW-1185">Reference proteome</keyword>
<gene>
    <name evidence="2" type="ORF">BU204_11580</name>
</gene>
<evidence type="ECO:0000313" key="2">
    <source>
        <dbReference type="EMBL" id="OLF17409.1"/>
    </source>
</evidence>
<dbReference type="EMBL" id="MSIE01000017">
    <property type="protein sequence ID" value="OLF17409.1"/>
    <property type="molecule type" value="Genomic_DNA"/>
</dbReference>
<dbReference type="STRING" id="1912961.BU204_11580"/>
<organism evidence="2 3">
    <name type="scientific">Actinophytocola xanthii</name>
    <dbReference type="NCBI Taxonomy" id="1912961"/>
    <lineage>
        <taxon>Bacteria</taxon>
        <taxon>Bacillati</taxon>
        <taxon>Actinomycetota</taxon>
        <taxon>Actinomycetes</taxon>
        <taxon>Pseudonocardiales</taxon>
        <taxon>Pseudonocardiaceae</taxon>
    </lineage>
</organism>
<evidence type="ECO:0000256" key="1">
    <source>
        <dbReference type="SAM" id="MobiDB-lite"/>
    </source>
</evidence>
<reference evidence="2 3" key="1">
    <citation type="submission" date="2016-12" db="EMBL/GenBank/DDBJ databases">
        <title>The draft genome sequence of Actinophytocola sp. 11-183.</title>
        <authorList>
            <person name="Wang W."/>
            <person name="Yuan L."/>
        </authorList>
    </citation>
    <scope>NUCLEOTIDE SEQUENCE [LARGE SCALE GENOMIC DNA]</scope>
    <source>
        <strain evidence="2 3">11-183</strain>
    </source>
</reference>
<evidence type="ECO:0000313" key="3">
    <source>
        <dbReference type="Proteomes" id="UP000185596"/>
    </source>
</evidence>
<sequence length="484" mass="52236">MEEASISNKGLAARVRAEAEKSGLVLSTDHVAVRRWLNGVQPHADTIPCIAAALSAKLGRAVTPADIGFESRGPVAEGVGDVDDSTEYPAEPEQAVDTLDSLTTADLADSSALASADWVSEAAPRVITGYLFGEPHRIEYAATLDEAGRDIAARIRATVRYFMDLDFKFGGGHTRRMLLFYWQTEIVPALRQHHPEAVRREVFSAAADAAEVLGWSAYDDGRHGAAQRYFIQGLRLAREADDHLMGGQILSNLSHQANYLGNFSDAIQFARAAQAATNGNASATVSAMFLAMEARALASIGDARRCAEILHRAEQMFERSDPDKDPDWISYFDALELAGEAAHCFRDLGQSAQTQQFTVQAVDPVLTPPRTRAFIDMVSAAATLTDGHLEEAVSIATNAVGLASGLQSRRYIRYLTDFHRSLVEKAPGHSSVREFAALLEQAHPLAITPGGARTAANRATARLEASASGPRTPRQSPQTRTRSA</sequence>
<accession>A0A1Q8CSR5</accession>
<name>A0A1Q8CSR5_9PSEU</name>
<dbReference type="InterPro" id="IPR011990">
    <property type="entry name" value="TPR-like_helical_dom_sf"/>
</dbReference>
<comment type="caution">
    <text evidence="2">The sequence shown here is derived from an EMBL/GenBank/DDBJ whole genome shotgun (WGS) entry which is preliminary data.</text>
</comment>
<feature type="compositionally biased region" description="Low complexity" evidence="1">
    <location>
        <begin position="452"/>
        <end position="484"/>
    </location>
</feature>
<dbReference type="Proteomes" id="UP000185596">
    <property type="component" value="Unassembled WGS sequence"/>
</dbReference>
<dbReference type="AlphaFoldDB" id="A0A1Q8CSR5"/>
<protein>
    <recommendedName>
        <fullName evidence="4">Transcriptional regulator</fullName>
    </recommendedName>
</protein>
<dbReference type="RefSeq" id="WP_075125634.1">
    <property type="nucleotide sequence ID" value="NZ_MSIE01000017.1"/>
</dbReference>
<dbReference type="SUPFAM" id="SSF48452">
    <property type="entry name" value="TPR-like"/>
    <property type="match status" value="1"/>
</dbReference>
<dbReference type="Gene3D" id="1.25.40.10">
    <property type="entry name" value="Tetratricopeptide repeat domain"/>
    <property type="match status" value="1"/>
</dbReference>
<feature type="region of interest" description="Disordered" evidence="1">
    <location>
        <begin position="449"/>
        <end position="484"/>
    </location>
</feature>